<dbReference type="Pfam" id="PF12833">
    <property type="entry name" value="HTH_18"/>
    <property type="match status" value="1"/>
</dbReference>
<evidence type="ECO:0000313" key="5">
    <source>
        <dbReference type="EMBL" id="KAB4164646.1"/>
    </source>
</evidence>
<dbReference type="PANTHER" id="PTHR43280:SF2">
    <property type="entry name" value="HTH-TYPE TRANSCRIPTIONAL REGULATOR EXSA"/>
    <property type="match status" value="1"/>
</dbReference>
<dbReference type="EMBL" id="WCUG01000095">
    <property type="protein sequence ID" value="KAB4164646.1"/>
    <property type="molecule type" value="Genomic_DNA"/>
</dbReference>
<reference evidence="5 6" key="1">
    <citation type="journal article" date="2019" name="Nat. Med.">
        <title>A library of human gut bacterial isolates paired with longitudinal multiomics data enables mechanistic microbiome research.</title>
        <authorList>
            <person name="Poyet M."/>
            <person name="Groussin M."/>
            <person name="Gibbons S.M."/>
            <person name="Avila-Pacheco J."/>
            <person name="Jiang X."/>
            <person name="Kearney S.M."/>
            <person name="Perrotta A.R."/>
            <person name="Berdy B."/>
            <person name="Zhao S."/>
            <person name="Lieberman T.D."/>
            <person name="Swanson P.K."/>
            <person name="Smith M."/>
            <person name="Roesemann S."/>
            <person name="Alexander J.E."/>
            <person name="Rich S.A."/>
            <person name="Livny J."/>
            <person name="Vlamakis H."/>
            <person name="Clish C."/>
            <person name="Bullock K."/>
            <person name="Deik A."/>
            <person name="Scott J."/>
            <person name="Pierce K.A."/>
            <person name="Xavier R.J."/>
            <person name="Alm E.J."/>
        </authorList>
    </citation>
    <scope>NUCLEOTIDE SEQUENCE [LARGE SCALE GENOMIC DNA]</scope>
    <source>
        <strain evidence="5 6">BIOML-A27</strain>
    </source>
</reference>
<dbReference type="InterPro" id="IPR018060">
    <property type="entry name" value="HTH_AraC"/>
</dbReference>
<feature type="domain" description="HTH araC/xylS-type" evidence="4">
    <location>
        <begin position="1"/>
        <end position="79"/>
    </location>
</feature>
<keyword evidence="3" id="KW-0804">Transcription</keyword>
<comment type="caution">
    <text evidence="5">The sequence shown here is derived from an EMBL/GenBank/DDBJ whole genome shotgun (WGS) entry which is preliminary data.</text>
</comment>
<keyword evidence="1" id="KW-0805">Transcription regulation</keyword>
<dbReference type="Proteomes" id="UP000433928">
    <property type="component" value="Unassembled WGS sequence"/>
</dbReference>
<dbReference type="PRINTS" id="PR00032">
    <property type="entry name" value="HTHARAC"/>
</dbReference>
<dbReference type="RefSeq" id="WP_151856462.1">
    <property type="nucleotide sequence ID" value="NZ_WCUG01000095.1"/>
</dbReference>
<dbReference type="Gene3D" id="1.10.10.60">
    <property type="entry name" value="Homeodomain-like"/>
    <property type="match status" value="1"/>
</dbReference>
<sequence length="83" mass="9439">SALGTNKNLLTDAVRAVTGNSPMEYMRMLKLDEARKMLDHHPELTIEAIAFSCGFNAPSTFYRLFRKQYGISPAEYRKQANKL</sequence>
<proteinExistence type="predicted"/>
<feature type="non-terminal residue" evidence="5">
    <location>
        <position position="1"/>
    </location>
</feature>
<dbReference type="SMART" id="SM00342">
    <property type="entry name" value="HTH_ARAC"/>
    <property type="match status" value="1"/>
</dbReference>
<dbReference type="AlphaFoldDB" id="A0A6I0KCL8"/>
<evidence type="ECO:0000259" key="4">
    <source>
        <dbReference type="PROSITE" id="PS01124"/>
    </source>
</evidence>
<dbReference type="PROSITE" id="PS00041">
    <property type="entry name" value="HTH_ARAC_FAMILY_1"/>
    <property type="match status" value="1"/>
</dbReference>
<dbReference type="PROSITE" id="PS01124">
    <property type="entry name" value="HTH_ARAC_FAMILY_2"/>
    <property type="match status" value="1"/>
</dbReference>
<dbReference type="SUPFAM" id="SSF46689">
    <property type="entry name" value="Homeodomain-like"/>
    <property type="match status" value="1"/>
</dbReference>
<gene>
    <name evidence="5" type="ORF">GAQ59_22565</name>
</gene>
<evidence type="ECO:0000256" key="1">
    <source>
        <dbReference type="ARBA" id="ARBA00023015"/>
    </source>
</evidence>
<dbReference type="GO" id="GO:0043565">
    <property type="term" value="F:sequence-specific DNA binding"/>
    <property type="evidence" value="ECO:0007669"/>
    <property type="project" value="InterPro"/>
</dbReference>
<dbReference type="InterPro" id="IPR018062">
    <property type="entry name" value="HTH_AraC-typ_CS"/>
</dbReference>
<evidence type="ECO:0000256" key="3">
    <source>
        <dbReference type="ARBA" id="ARBA00023163"/>
    </source>
</evidence>
<name>A0A6I0KCL8_BACUN</name>
<dbReference type="PANTHER" id="PTHR43280">
    <property type="entry name" value="ARAC-FAMILY TRANSCRIPTIONAL REGULATOR"/>
    <property type="match status" value="1"/>
</dbReference>
<accession>A0A6I0KCL8</accession>
<protein>
    <submittedName>
        <fullName evidence="5">AraC family transcriptional regulator</fullName>
    </submittedName>
</protein>
<dbReference type="GO" id="GO:0003700">
    <property type="term" value="F:DNA-binding transcription factor activity"/>
    <property type="evidence" value="ECO:0007669"/>
    <property type="project" value="InterPro"/>
</dbReference>
<keyword evidence="2" id="KW-0238">DNA-binding</keyword>
<dbReference type="InterPro" id="IPR020449">
    <property type="entry name" value="Tscrpt_reg_AraC-type_HTH"/>
</dbReference>
<evidence type="ECO:0000313" key="6">
    <source>
        <dbReference type="Proteomes" id="UP000433928"/>
    </source>
</evidence>
<organism evidence="5 6">
    <name type="scientific">Bacteroides uniformis</name>
    <dbReference type="NCBI Taxonomy" id="820"/>
    <lineage>
        <taxon>Bacteria</taxon>
        <taxon>Pseudomonadati</taxon>
        <taxon>Bacteroidota</taxon>
        <taxon>Bacteroidia</taxon>
        <taxon>Bacteroidales</taxon>
        <taxon>Bacteroidaceae</taxon>
        <taxon>Bacteroides</taxon>
    </lineage>
</organism>
<dbReference type="InterPro" id="IPR009057">
    <property type="entry name" value="Homeodomain-like_sf"/>
</dbReference>
<evidence type="ECO:0000256" key="2">
    <source>
        <dbReference type="ARBA" id="ARBA00023125"/>
    </source>
</evidence>